<evidence type="ECO:0000313" key="2">
    <source>
        <dbReference type="Proteomes" id="UP001607303"/>
    </source>
</evidence>
<name>A0ABD2CX82_VESMC</name>
<gene>
    <name evidence="1" type="ORF">V1477_003416</name>
</gene>
<protein>
    <submittedName>
        <fullName evidence="1">Uncharacterized protein</fullName>
    </submittedName>
</protein>
<sequence>MLPYNGILVLTGKSGRECFLTLCCQNTEVLKINIWFLNELVHICVYTVWLAYPDYTFINTNCLIWYEIISKFRVYVYQIIASFLNTSSNRAIASRRFLQMKRPKDLKKSVSTEYFGKGRDSTI</sequence>
<comment type="caution">
    <text evidence="1">The sequence shown here is derived from an EMBL/GenBank/DDBJ whole genome shotgun (WGS) entry which is preliminary data.</text>
</comment>
<dbReference type="Proteomes" id="UP001607303">
    <property type="component" value="Unassembled WGS sequence"/>
</dbReference>
<keyword evidence="2" id="KW-1185">Reference proteome</keyword>
<accession>A0ABD2CX82</accession>
<proteinExistence type="predicted"/>
<evidence type="ECO:0000313" key="1">
    <source>
        <dbReference type="EMBL" id="KAL2748773.1"/>
    </source>
</evidence>
<dbReference type="AlphaFoldDB" id="A0ABD2CX82"/>
<organism evidence="1 2">
    <name type="scientific">Vespula maculifrons</name>
    <name type="common">Eastern yellow jacket</name>
    <name type="synonym">Wasp</name>
    <dbReference type="NCBI Taxonomy" id="7453"/>
    <lineage>
        <taxon>Eukaryota</taxon>
        <taxon>Metazoa</taxon>
        <taxon>Ecdysozoa</taxon>
        <taxon>Arthropoda</taxon>
        <taxon>Hexapoda</taxon>
        <taxon>Insecta</taxon>
        <taxon>Pterygota</taxon>
        <taxon>Neoptera</taxon>
        <taxon>Endopterygota</taxon>
        <taxon>Hymenoptera</taxon>
        <taxon>Apocrita</taxon>
        <taxon>Aculeata</taxon>
        <taxon>Vespoidea</taxon>
        <taxon>Vespidae</taxon>
        <taxon>Vespinae</taxon>
        <taxon>Vespula</taxon>
    </lineage>
</organism>
<reference evidence="1 2" key="1">
    <citation type="journal article" date="2024" name="Ann. Entomol. Soc. Am.">
        <title>Genomic analyses of the southern and eastern yellowjacket wasps (Hymenoptera: Vespidae) reveal evolutionary signatures of social life.</title>
        <authorList>
            <person name="Catto M.A."/>
            <person name="Caine P.B."/>
            <person name="Orr S.E."/>
            <person name="Hunt B.G."/>
            <person name="Goodisman M.A.D."/>
        </authorList>
    </citation>
    <scope>NUCLEOTIDE SEQUENCE [LARGE SCALE GENOMIC DNA]</scope>
    <source>
        <strain evidence="1">232</strain>
        <tissue evidence="1">Head and thorax</tissue>
    </source>
</reference>
<dbReference type="EMBL" id="JAYRBN010000031">
    <property type="protein sequence ID" value="KAL2748773.1"/>
    <property type="molecule type" value="Genomic_DNA"/>
</dbReference>